<keyword evidence="1" id="KW-1133">Transmembrane helix</keyword>
<comment type="caution">
    <text evidence="2">The sequence shown here is derived from an EMBL/GenBank/DDBJ whole genome shotgun (WGS) entry which is preliminary data.</text>
</comment>
<feature type="transmembrane region" description="Helical" evidence="1">
    <location>
        <begin position="13"/>
        <end position="33"/>
    </location>
</feature>
<keyword evidence="1" id="KW-0472">Membrane</keyword>
<keyword evidence="3" id="KW-1185">Reference proteome</keyword>
<evidence type="ECO:0000256" key="1">
    <source>
        <dbReference type="SAM" id="Phobius"/>
    </source>
</evidence>
<dbReference type="AlphaFoldDB" id="A0AAD4NEG0"/>
<keyword evidence="1" id="KW-0812">Transmembrane</keyword>
<sequence>MIGRLLAALNQPLILPLLLVAMALFLLIALCCIRRRQGCGSDDASDSGYYDLGRAFGGKSFSQTLRTKREKEFYV</sequence>
<name>A0AAD4NEG0_9BILA</name>
<evidence type="ECO:0000313" key="3">
    <source>
        <dbReference type="Proteomes" id="UP001201812"/>
    </source>
</evidence>
<organism evidence="2 3">
    <name type="scientific">Ditylenchus destructor</name>
    <dbReference type="NCBI Taxonomy" id="166010"/>
    <lineage>
        <taxon>Eukaryota</taxon>
        <taxon>Metazoa</taxon>
        <taxon>Ecdysozoa</taxon>
        <taxon>Nematoda</taxon>
        <taxon>Chromadorea</taxon>
        <taxon>Rhabditida</taxon>
        <taxon>Tylenchina</taxon>
        <taxon>Tylenchomorpha</taxon>
        <taxon>Sphaerularioidea</taxon>
        <taxon>Anguinidae</taxon>
        <taxon>Anguininae</taxon>
        <taxon>Ditylenchus</taxon>
    </lineage>
</organism>
<evidence type="ECO:0000313" key="2">
    <source>
        <dbReference type="EMBL" id="KAI1728637.1"/>
    </source>
</evidence>
<protein>
    <submittedName>
        <fullName evidence="2">Uncharacterized protein</fullName>
    </submittedName>
</protein>
<reference evidence="2" key="1">
    <citation type="submission" date="2022-01" db="EMBL/GenBank/DDBJ databases">
        <title>Genome Sequence Resource for Two Populations of Ditylenchus destructor, the Migratory Endoparasitic Phytonematode.</title>
        <authorList>
            <person name="Zhang H."/>
            <person name="Lin R."/>
            <person name="Xie B."/>
        </authorList>
    </citation>
    <scope>NUCLEOTIDE SEQUENCE</scope>
    <source>
        <strain evidence="2">BazhouSP</strain>
    </source>
</reference>
<accession>A0AAD4NEG0</accession>
<dbReference type="EMBL" id="JAKKPZ010000001">
    <property type="protein sequence ID" value="KAI1728637.1"/>
    <property type="molecule type" value="Genomic_DNA"/>
</dbReference>
<dbReference type="Proteomes" id="UP001201812">
    <property type="component" value="Unassembled WGS sequence"/>
</dbReference>
<proteinExistence type="predicted"/>
<gene>
    <name evidence="2" type="ORF">DdX_00834</name>
</gene>